<name>A0A194WVX8_MOLSC</name>
<evidence type="ECO:0000313" key="2">
    <source>
        <dbReference type="EMBL" id="KUJ11747.1"/>
    </source>
</evidence>
<sequence length="163" mass="17738">MYWDLRREPKAMTRLRERKVGIGYFSGVNSAKEWIGNRAERVKPIPGMSVDIPKEGEKGGGGGGEVELCRLDESKEGRRETRGEAQCNQSGKLARTNSLSAGGEQLELSVNYRCEKHVPAANPANQISKGPGRVEPQPLPLSPTEDGDELPGNEVCLLLPGEL</sequence>
<dbReference type="EMBL" id="KQ947426">
    <property type="protein sequence ID" value="KUJ11747.1"/>
    <property type="molecule type" value="Genomic_DNA"/>
</dbReference>
<keyword evidence="3" id="KW-1185">Reference proteome</keyword>
<protein>
    <submittedName>
        <fullName evidence="2">Uncharacterized protein</fullName>
    </submittedName>
</protein>
<feature type="region of interest" description="Disordered" evidence="1">
    <location>
        <begin position="121"/>
        <end position="153"/>
    </location>
</feature>
<feature type="compositionally biased region" description="Basic and acidic residues" evidence="1">
    <location>
        <begin position="67"/>
        <end position="83"/>
    </location>
</feature>
<feature type="compositionally biased region" description="Polar residues" evidence="1">
    <location>
        <begin position="86"/>
        <end position="100"/>
    </location>
</feature>
<dbReference type="GeneID" id="28815767"/>
<dbReference type="AlphaFoldDB" id="A0A194WVX8"/>
<evidence type="ECO:0000313" key="3">
    <source>
        <dbReference type="Proteomes" id="UP000070700"/>
    </source>
</evidence>
<proteinExistence type="predicted"/>
<feature type="region of interest" description="Disordered" evidence="1">
    <location>
        <begin position="46"/>
        <end position="101"/>
    </location>
</feature>
<gene>
    <name evidence="2" type="ORF">LY89DRAFT_232573</name>
</gene>
<organism evidence="2 3">
    <name type="scientific">Mollisia scopiformis</name>
    <name type="common">Conifer needle endophyte fungus</name>
    <name type="synonym">Phialocephala scopiformis</name>
    <dbReference type="NCBI Taxonomy" id="149040"/>
    <lineage>
        <taxon>Eukaryota</taxon>
        <taxon>Fungi</taxon>
        <taxon>Dikarya</taxon>
        <taxon>Ascomycota</taxon>
        <taxon>Pezizomycotina</taxon>
        <taxon>Leotiomycetes</taxon>
        <taxon>Helotiales</taxon>
        <taxon>Mollisiaceae</taxon>
        <taxon>Mollisia</taxon>
    </lineage>
</organism>
<evidence type="ECO:0000256" key="1">
    <source>
        <dbReference type="SAM" id="MobiDB-lite"/>
    </source>
</evidence>
<dbReference type="Proteomes" id="UP000070700">
    <property type="component" value="Unassembled WGS sequence"/>
</dbReference>
<reference evidence="2 3" key="1">
    <citation type="submission" date="2015-10" db="EMBL/GenBank/DDBJ databases">
        <title>Full genome of DAOMC 229536 Phialocephala scopiformis, a fungal endophyte of spruce producing the potent anti-insectan compound rugulosin.</title>
        <authorList>
            <consortium name="DOE Joint Genome Institute"/>
            <person name="Walker A.K."/>
            <person name="Frasz S.L."/>
            <person name="Seifert K.A."/>
            <person name="Miller J.D."/>
            <person name="Mondo S.J."/>
            <person name="Labutti K."/>
            <person name="Lipzen A."/>
            <person name="Dockter R."/>
            <person name="Kennedy M."/>
            <person name="Grigoriev I.V."/>
            <person name="Spatafora J.W."/>
        </authorList>
    </citation>
    <scope>NUCLEOTIDE SEQUENCE [LARGE SCALE GENOMIC DNA]</scope>
    <source>
        <strain evidence="2 3">CBS 120377</strain>
    </source>
</reference>
<dbReference type="InParanoid" id="A0A194WVX8"/>
<dbReference type="KEGG" id="psco:LY89DRAFT_232573"/>
<accession>A0A194WVX8</accession>
<dbReference type="RefSeq" id="XP_018066102.1">
    <property type="nucleotide sequence ID" value="XM_018206041.1"/>
</dbReference>